<organism evidence="2">
    <name type="scientific">Rhizophora mucronata</name>
    <name type="common">Asiatic mangrove</name>
    <dbReference type="NCBI Taxonomy" id="61149"/>
    <lineage>
        <taxon>Eukaryota</taxon>
        <taxon>Viridiplantae</taxon>
        <taxon>Streptophyta</taxon>
        <taxon>Embryophyta</taxon>
        <taxon>Tracheophyta</taxon>
        <taxon>Spermatophyta</taxon>
        <taxon>Magnoliopsida</taxon>
        <taxon>eudicotyledons</taxon>
        <taxon>Gunneridae</taxon>
        <taxon>Pentapetalae</taxon>
        <taxon>rosids</taxon>
        <taxon>fabids</taxon>
        <taxon>Malpighiales</taxon>
        <taxon>Rhizophoraceae</taxon>
        <taxon>Rhizophora</taxon>
    </lineage>
</organism>
<feature type="region of interest" description="Disordered" evidence="1">
    <location>
        <begin position="1"/>
        <end position="31"/>
    </location>
</feature>
<protein>
    <submittedName>
        <fullName evidence="2">Uncharacterized protein</fullName>
    </submittedName>
</protein>
<name>A0A2P2MPZ0_RHIMU</name>
<accession>A0A2P2MPZ0</accession>
<reference evidence="2" key="1">
    <citation type="submission" date="2018-02" db="EMBL/GenBank/DDBJ databases">
        <title>Rhizophora mucronata_Transcriptome.</title>
        <authorList>
            <person name="Meera S.P."/>
            <person name="Sreeshan A."/>
            <person name="Augustine A."/>
        </authorList>
    </citation>
    <scope>NUCLEOTIDE SEQUENCE</scope>
    <source>
        <tissue evidence="2">Leaf</tissue>
    </source>
</reference>
<sequence length="31" mass="3508">MRFRQGNSLTKEHCPQHQPDKSGKQNLPTSG</sequence>
<evidence type="ECO:0000313" key="2">
    <source>
        <dbReference type="EMBL" id="MBX32262.1"/>
    </source>
</evidence>
<dbReference type="AlphaFoldDB" id="A0A2P2MPZ0"/>
<proteinExistence type="predicted"/>
<dbReference type="EMBL" id="GGEC01051778">
    <property type="protein sequence ID" value="MBX32262.1"/>
    <property type="molecule type" value="Transcribed_RNA"/>
</dbReference>
<feature type="compositionally biased region" description="Basic and acidic residues" evidence="1">
    <location>
        <begin position="10"/>
        <end position="23"/>
    </location>
</feature>
<evidence type="ECO:0000256" key="1">
    <source>
        <dbReference type="SAM" id="MobiDB-lite"/>
    </source>
</evidence>